<dbReference type="SUPFAM" id="SSF69754">
    <property type="entry name" value="Ribosome binding protein Y (YfiA homologue)"/>
    <property type="match status" value="1"/>
</dbReference>
<dbReference type="Gene3D" id="3.30.160.100">
    <property type="entry name" value="Ribosome hibernation promotion factor-like"/>
    <property type="match status" value="1"/>
</dbReference>
<comment type="caution">
    <text evidence="1">The sequence shown here is derived from an EMBL/GenBank/DDBJ whole genome shotgun (WGS) entry which is preliminary data.</text>
</comment>
<dbReference type="InterPro" id="IPR003489">
    <property type="entry name" value="RHF/RaiA"/>
</dbReference>
<keyword evidence="2" id="KW-1185">Reference proteome</keyword>
<evidence type="ECO:0000313" key="2">
    <source>
        <dbReference type="Proteomes" id="UP001207930"/>
    </source>
</evidence>
<reference evidence="1 2" key="1">
    <citation type="submission" date="2022-10" db="EMBL/GenBank/DDBJ databases">
        <title>Luteolibacter flavescens strain MCCC 1K03193, whole genome shotgun sequencing project.</title>
        <authorList>
            <person name="Zhao G."/>
            <person name="Shen L."/>
        </authorList>
    </citation>
    <scope>NUCLEOTIDE SEQUENCE [LARGE SCALE GENOMIC DNA]</scope>
    <source>
        <strain evidence="1 2">MCCC 1K03193</strain>
    </source>
</reference>
<name>A0ABT3FR72_9BACT</name>
<dbReference type="Pfam" id="PF02482">
    <property type="entry name" value="Ribosomal_S30AE"/>
    <property type="match status" value="1"/>
</dbReference>
<dbReference type="InterPro" id="IPR036567">
    <property type="entry name" value="RHF-like"/>
</dbReference>
<gene>
    <name evidence="1" type="ORF">OKA04_15040</name>
</gene>
<sequence>MFIQVHTDHHLRGGAEMKEEVISVVEPALSRFSSRITDLEVHLSDQNGEKGGEKDMRCAMEARLAGLPPLGVSHSDNSLSEAIEGAAERLERLIEHHLGKIAARH</sequence>
<dbReference type="RefSeq" id="WP_264502007.1">
    <property type="nucleotide sequence ID" value="NZ_JAPDDS010000008.1"/>
</dbReference>
<accession>A0ABT3FR72</accession>
<dbReference type="EMBL" id="JAPDDS010000008">
    <property type="protein sequence ID" value="MCW1886052.1"/>
    <property type="molecule type" value="Genomic_DNA"/>
</dbReference>
<evidence type="ECO:0000313" key="1">
    <source>
        <dbReference type="EMBL" id="MCW1886052.1"/>
    </source>
</evidence>
<protein>
    <submittedName>
        <fullName evidence="1">HPF/RaiA family ribosome-associated protein</fullName>
    </submittedName>
</protein>
<dbReference type="Proteomes" id="UP001207930">
    <property type="component" value="Unassembled WGS sequence"/>
</dbReference>
<organism evidence="1 2">
    <name type="scientific">Luteolibacter flavescens</name>
    <dbReference type="NCBI Taxonomy" id="1859460"/>
    <lineage>
        <taxon>Bacteria</taxon>
        <taxon>Pseudomonadati</taxon>
        <taxon>Verrucomicrobiota</taxon>
        <taxon>Verrucomicrobiia</taxon>
        <taxon>Verrucomicrobiales</taxon>
        <taxon>Verrucomicrobiaceae</taxon>
        <taxon>Luteolibacter</taxon>
    </lineage>
</organism>
<proteinExistence type="predicted"/>